<evidence type="ECO:0000313" key="3">
    <source>
        <dbReference type="Proteomes" id="UP000472262"/>
    </source>
</evidence>
<gene>
    <name evidence="2" type="primary">snapc2</name>
</gene>
<dbReference type="KEGG" id="sgh:107594696"/>
<reference evidence="2" key="1">
    <citation type="submission" date="2025-05" db="UniProtKB">
        <authorList>
            <consortium name="Ensembl"/>
        </authorList>
    </citation>
    <scope>IDENTIFICATION</scope>
</reference>
<dbReference type="Proteomes" id="UP000472262">
    <property type="component" value="Unassembled WGS sequence"/>
</dbReference>
<feature type="compositionally biased region" description="Polar residues" evidence="1">
    <location>
        <begin position="193"/>
        <end position="215"/>
    </location>
</feature>
<feature type="compositionally biased region" description="Basic and acidic residues" evidence="1">
    <location>
        <begin position="397"/>
        <end position="407"/>
    </location>
</feature>
<dbReference type="PANTHER" id="PTHR15132:SF1">
    <property type="entry name" value="SNRNA-ACTIVATING PROTEIN COMPLEX SUBUNIT 2"/>
    <property type="match status" value="1"/>
</dbReference>
<feature type="compositionally biased region" description="Low complexity" evidence="1">
    <location>
        <begin position="170"/>
        <end position="190"/>
    </location>
</feature>
<dbReference type="RefSeq" id="XP_016140331.1">
    <property type="nucleotide sequence ID" value="XM_016284845.1"/>
</dbReference>
<name>A0A672PPQ1_SINGR</name>
<feature type="compositionally biased region" description="Polar residues" evidence="1">
    <location>
        <begin position="225"/>
        <end position="263"/>
    </location>
</feature>
<feature type="compositionally biased region" description="Polar residues" evidence="1">
    <location>
        <begin position="381"/>
        <end position="395"/>
    </location>
</feature>
<feature type="region of interest" description="Disordered" evidence="1">
    <location>
        <begin position="373"/>
        <end position="413"/>
    </location>
</feature>
<evidence type="ECO:0000313" key="2">
    <source>
        <dbReference type="Ensembl" id="ENSSGRP00000065716.1"/>
    </source>
</evidence>
<dbReference type="Ensembl" id="ENSSGRT00000070053.1">
    <property type="protein sequence ID" value="ENSSGRP00000065713.1"/>
    <property type="gene ID" value="ENSSGRG00000033807.1"/>
</dbReference>
<protein>
    <submittedName>
        <fullName evidence="2">snRNA-activating protein complex subunit 2-like</fullName>
    </submittedName>
</protein>
<evidence type="ECO:0000256" key="1">
    <source>
        <dbReference type="SAM" id="MobiDB-lite"/>
    </source>
</evidence>
<feature type="compositionally biased region" description="Polar residues" evidence="1">
    <location>
        <begin position="155"/>
        <end position="168"/>
    </location>
</feature>
<dbReference type="GO" id="GO:0016251">
    <property type="term" value="F:RNA polymerase II general transcription initiation factor activity"/>
    <property type="evidence" value="ECO:0007669"/>
    <property type="project" value="InterPro"/>
</dbReference>
<dbReference type="GeneID" id="107594696"/>
<proteinExistence type="predicted"/>
<dbReference type="AlphaFoldDB" id="A0A672PPQ1"/>
<sequence length="434" mass="47794">MKPPFRRRAGPSRFLIKSPEEVSSVSARSLYKGWNRKDLQKVLQALKQQQNFESELDLTEIQKKVPQRSLKEIEELIMTLKSRVLQKVYLQVQSQRREERKAKVPVELWAELVQKISRPYEKTISSAFSQMLVIAAIEPCGLMHSDPPHPIIQTPAFSSLQPVQSPKTPSRPSTSDMSPNSSVSSPSVASLIQPDSSSNAADHISQLDNTSSSSPLVPKMPETPTPRSLQTTRSPSQLQSEAEPTVSSPISTGPVSPSVSPNKHNQVNLELLDHDYLCKPRMLKSVVNFDKIYQYLSDIDSKTCNSALTSMESAVLLDMLMCLPEELSLLDCKELQHHFLQLHSQLTKPAEMPASSSNSDGDVLQANVADATALTPKLGPTTGSTKEPSSESSVTEPAKDKKDKKDWATAGTCPLNPLLVPVALLKRLALDSEK</sequence>
<dbReference type="InterPro" id="IPR021281">
    <property type="entry name" value="SNAPC2"/>
</dbReference>
<organism evidence="2 3">
    <name type="scientific">Sinocyclocheilus grahami</name>
    <name type="common">Dianchi golden-line fish</name>
    <name type="synonym">Barbus grahami</name>
    <dbReference type="NCBI Taxonomy" id="75366"/>
    <lineage>
        <taxon>Eukaryota</taxon>
        <taxon>Metazoa</taxon>
        <taxon>Chordata</taxon>
        <taxon>Craniata</taxon>
        <taxon>Vertebrata</taxon>
        <taxon>Euteleostomi</taxon>
        <taxon>Actinopterygii</taxon>
        <taxon>Neopterygii</taxon>
        <taxon>Teleostei</taxon>
        <taxon>Ostariophysi</taxon>
        <taxon>Cypriniformes</taxon>
        <taxon>Cyprinidae</taxon>
        <taxon>Cyprininae</taxon>
        <taxon>Sinocyclocheilus</taxon>
    </lineage>
</organism>
<dbReference type="Pfam" id="PF11035">
    <property type="entry name" value="SNAPC2"/>
    <property type="match status" value="1"/>
</dbReference>
<dbReference type="GO" id="GO:0016604">
    <property type="term" value="C:nuclear body"/>
    <property type="evidence" value="ECO:0007669"/>
    <property type="project" value="TreeGrafter"/>
</dbReference>
<accession>A0A672PPQ1</accession>
<dbReference type="GO" id="GO:0009301">
    <property type="term" value="P:snRNA transcription"/>
    <property type="evidence" value="ECO:0007669"/>
    <property type="project" value="InterPro"/>
</dbReference>
<dbReference type="Ensembl" id="ENSSGRT00000070056.1">
    <property type="protein sequence ID" value="ENSSGRP00000065716.1"/>
    <property type="gene ID" value="ENSSGRG00000033807.1"/>
</dbReference>
<dbReference type="OrthoDB" id="5990578at2759"/>
<feature type="region of interest" description="Disordered" evidence="1">
    <location>
        <begin position="146"/>
        <end position="263"/>
    </location>
</feature>
<dbReference type="RefSeq" id="XP_016140321.1">
    <property type="nucleotide sequence ID" value="XM_016284835.1"/>
</dbReference>
<dbReference type="RefSeq" id="XP_016140341.1">
    <property type="nucleotide sequence ID" value="XM_016284855.1"/>
</dbReference>
<dbReference type="CTD" id="6618"/>
<keyword evidence="3" id="KW-1185">Reference proteome</keyword>
<dbReference type="PANTHER" id="PTHR15132">
    <property type="entry name" value="SNRNA-ACTIVATING PROTEIN COMPLEX SUBUNIT 2"/>
    <property type="match status" value="1"/>
</dbReference>
<dbReference type="OMA" id="FERIYRC"/>